<feature type="compositionally biased region" description="Basic and acidic residues" evidence="6">
    <location>
        <begin position="352"/>
        <end position="362"/>
    </location>
</feature>
<dbReference type="GO" id="GO:0016020">
    <property type="term" value="C:membrane"/>
    <property type="evidence" value="ECO:0007669"/>
    <property type="project" value="UniProtKB-SubCell"/>
</dbReference>
<evidence type="ECO:0000256" key="3">
    <source>
        <dbReference type="ARBA" id="ARBA00022989"/>
    </source>
</evidence>
<comment type="subcellular location">
    <subcellularLocation>
        <location evidence="1">Membrane</location>
        <topology evidence="1">Multi-pass membrane protein</topology>
    </subcellularLocation>
</comment>
<feature type="transmembrane region" description="Helical" evidence="7">
    <location>
        <begin position="63"/>
        <end position="84"/>
    </location>
</feature>
<feature type="compositionally biased region" description="Polar residues" evidence="6">
    <location>
        <begin position="342"/>
        <end position="351"/>
    </location>
</feature>
<sequence>MASERMLIEMLANPPDPNEPLPVSNRKETLYGTTVPFLVVTWMAVGMRLWVRLRIIREPGWDDFFVVLAAVLNTIATALVLKSIDYGLGQHFLYIGIEKVGSYLLYFYVENAIYISNTAVIKISLLFQYLRIFKAGAMRWICLSLLVLITLWGCAYGFIAWIPCFPVRGFWDRTINPTCYGYGFRDAASFIATFESHTALNMTFDLAVFLTPMVLFTEPNLKKKNVLAMTGIFLFGAVHGNRSDWFSIVFTSVWRLYTIVVNRAGTHPYIDFTWWPPISIILSCLEIDLAIICASMPIFWPVIEKSFDKIFVTHEVHIVEEHRDISRSGLAYELEHTKPVTRNASVKSASGHSRESLTREETRDVEGYYKDQYVVAQVDPFSDLGNGVPAVETSVDTKPKPKWNI</sequence>
<dbReference type="PANTHER" id="PTHR33048">
    <property type="entry name" value="PTH11-LIKE INTEGRAL MEMBRANE PROTEIN (AFU_ORTHOLOGUE AFUA_5G11245)"/>
    <property type="match status" value="1"/>
</dbReference>
<keyword evidence="4 7" id="KW-0472">Membrane</keyword>
<organism evidence="9 10">
    <name type="scientific">Corynespora cassiicola Philippines</name>
    <dbReference type="NCBI Taxonomy" id="1448308"/>
    <lineage>
        <taxon>Eukaryota</taxon>
        <taxon>Fungi</taxon>
        <taxon>Dikarya</taxon>
        <taxon>Ascomycota</taxon>
        <taxon>Pezizomycotina</taxon>
        <taxon>Dothideomycetes</taxon>
        <taxon>Pleosporomycetidae</taxon>
        <taxon>Pleosporales</taxon>
        <taxon>Corynesporascaceae</taxon>
        <taxon>Corynespora</taxon>
    </lineage>
</organism>
<evidence type="ECO:0000313" key="9">
    <source>
        <dbReference type="EMBL" id="PSN68649.1"/>
    </source>
</evidence>
<protein>
    <recommendedName>
        <fullName evidence="8">Rhodopsin domain-containing protein</fullName>
    </recommendedName>
</protein>
<proteinExistence type="inferred from homology"/>
<feature type="transmembrane region" description="Helical" evidence="7">
    <location>
        <begin position="104"/>
        <end position="128"/>
    </location>
</feature>
<evidence type="ECO:0000256" key="7">
    <source>
        <dbReference type="SAM" id="Phobius"/>
    </source>
</evidence>
<keyword evidence="2 7" id="KW-0812">Transmembrane</keyword>
<evidence type="ECO:0000256" key="4">
    <source>
        <dbReference type="ARBA" id="ARBA00023136"/>
    </source>
</evidence>
<feature type="region of interest" description="Disordered" evidence="6">
    <location>
        <begin position="342"/>
        <end position="362"/>
    </location>
</feature>
<evidence type="ECO:0000259" key="8">
    <source>
        <dbReference type="Pfam" id="PF20684"/>
    </source>
</evidence>
<evidence type="ECO:0000256" key="1">
    <source>
        <dbReference type="ARBA" id="ARBA00004141"/>
    </source>
</evidence>
<dbReference type="InterPro" id="IPR049326">
    <property type="entry name" value="Rhodopsin_dom_fungi"/>
</dbReference>
<reference evidence="9 10" key="1">
    <citation type="journal article" date="2018" name="Front. Microbiol.">
        <title>Genome-Wide Analysis of Corynespora cassiicola Leaf Fall Disease Putative Effectors.</title>
        <authorList>
            <person name="Lopez D."/>
            <person name="Ribeiro S."/>
            <person name="Label P."/>
            <person name="Fumanal B."/>
            <person name="Venisse J.S."/>
            <person name="Kohler A."/>
            <person name="de Oliveira R.R."/>
            <person name="Labutti K."/>
            <person name="Lipzen A."/>
            <person name="Lail K."/>
            <person name="Bauer D."/>
            <person name="Ohm R.A."/>
            <person name="Barry K.W."/>
            <person name="Spatafora J."/>
            <person name="Grigoriev I.V."/>
            <person name="Martin F.M."/>
            <person name="Pujade-Renaud V."/>
        </authorList>
    </citation>
    <scope>NUCLEOTIDE SEQUENCE [LARGE SCALE GENOMIC DNA]</scope>
    <source>
        <strain evidence="9 10">Philippines</strain>
    </source>
</reference>
<keyword evidence="3 7" id="KW-1133">Transmembrane helix</keyword>
<comment type="similarity">
    <text evidence="5">Belongs to the SAT4 family.</text>
</comment>
<dbReference type="Proteomes" id="UP000240883">
    <property type="component" value="Unassembled WGS sequence"/>
</dbReference>
<dbReference type="InterPro" id="IPR052337">
    <property type="entry name" value="SAT4-like"/>
</dbReference>
<dbReference type="AlphaFoldDB" id="A0A2T2NTE5"/>
<dbReference type="OrthoDB" id="61113at2759"/>
<keyword evidence="10" id="KW-1185">Reference proteome</keyword>
<evidence type="ECO:0000256" key="2">
    <source>
        <dbReference type="ARBA" id="ARBA00022692"/>
    </source>
</evidence>
<dbReference type="EMBL" id="KZ678133">
    <property type="protein sequence ID" value="PSN68649.1"/>
    <property type="molecule type" value="Genomic_DNA"/>
</dbReference>
<evidence type="ECO:0000313" key="10">
    <source>
        <dbReference type="Proteomes" id="UP000240883"/>
    </source>
</evidence>
<feature type="transmembrane region" description="Helical" evidence="7">
    <location>
        <begin position="30"/>
        <end position="51"/>
    </location>
</feature>
<dbReference type="Pfam" id="PF20684">
    <property type="entry name" value="Fung_rhodopsin"/>
    <property type="match status" value="1"/>
</dbReference>
<gene>
    <name evidence="9" type="ORF">BS50DRAFT_619467</name>
</gene>
<evidence type="ECO:0000256" key="6">
    <source>
        <dbReference type="SAM" id="MobiDB-lite"/>
    </source>
</evidence>
<evidence type="ECO:0000256" key="5">
    <source>
        <dbReference type="ARBA" id="ARBA00038359"/>
    </source>
</evidence>
<feature type="domain" description="Rhodopsin" evidence="8">
    <location>
        <begin position="47"/>
        <end position="304"/>
    </location>
</feature>
<feature type="transmembrane region" description="Helical" evidence="7">
    <location>
        <begin position="140"/>
        <end position="162"/>
    </location>
</feature>
<accession>A0A2T2NTE5</accession>
<name>A0A2T2NTE5_CORCC</name>
<dbReference type="PANTHER" id="PTHR33048:SF47">
    <property type="entry name" value="INTEGRAL MEMBRANE PROTEIN-RELATED"/>
    <property type="match status" value="1"/>
</dbReference>